<dbReference type="HOGENOM" id="CLU_1097324_0_0_10"/>
<feature type="signal peptide" evidence="1">
    <location>
        <begin position="1"/>
        <end position="20"/>
    </location>
</feature>
<protein>
    <recommendedName>
        <fullName evidence="4">Lipoprotein</fullName>
    </recommendedName>
</protein>
<evidence type="ECO:0000256" key="1">
    <source>
        <dbReference type="SAM" id="SignalP"/>
    </source>
</evidence>
<dbReference type="InterPro" id="IPR007298">
    <property type="entry name" value="Cu-R_lipoprotein_NlpE"/>
</dbReference>
<dbReference type="eggNOG" id="COG3015">
    <property type="taxonomic scope" value="Bacteria"/>
</dbReference>
<sequence>MKRSLLFSISALALSFLLGACGEKKETKPFKSGFEGMYVGELPCADCPGIRTNATFLSDSTVAITSLYYDGDNTSETEWGTWTVEGKILKALMPDEITLYYVQLSDSVIMMTDSVGTPSESLAEYYQLTKATPLVSDSFAGKYVMGDIQDPKSYRQNLIITPINENEVNVIVNSEGAGKGCEFSGRGKLVNNQIEVSLNEQHNKMQSTLVIRPNNEKTGLFLFTSTFDDRYDLMYFCGGGGSLAGDYIKVQE</sequence>
<gene>
    <name evidence="2" type="ORF">Bcop_1456</name>
</gene>
<evidence type="ECO:0000313" key="2">
    <source>
        <dbReference type="EMBL" id="EGJ71651.1"/>
    </source>
</evidence>
<evidence type="ECO:0000313" key="3">
    <source>
        <dbReference type="Proteomes" id="UP000018439"/>
    </source>
</evidence>
<name>F3ZPR4_9BACE</name>
<dbReference type="Gene3D" id="2.40.128.640">
    <property type="match status" value="1"/>
</dbReference>
<keyword evidence="1" id="KW-0732">Signal</keyword>
<dbReference type="Proteomes" id="UP000018439">
    <property type="component" value="Chromosome"/>
</dbReference>
<reference evidence="2 3" key="1">
    <citation type="journal article" date="2011" name="Stand. Genomic Sci.">
        <title>Non-contiguous finished genome sequence of Bacteroides coprosuis type strain (PC139).</title>
        <authorList>
            <person name="Land M."/>
            <person name="Held B."/>
            <person name="Gronow S."/>
            <person name="Abt B."/>
            <person name="Lucas S."/>
            <person name="Del Rio T.G."/>
            <person name="Nolan M."/>
            <person name="Tice H."/>
            <person name="Cheng J.F."/>
            <person name="Pitluck S."/>
            <person name="Liolios K."/>
            <person name="Pagani I."/>
            <person name="Ivanova N."/>
            <person name="Mavromatis K."/>
            <person name="Mikhailova N."/>
            <person name="Pati A."/>
            <person name="Tapia R."/>
            <person name="Han C."/>
            <person name="Goodwin L."/>
            <person name="Chen A."/>
            <person name="Palaniappan K."/>
            <person name="Hauser L."/>
            <person name="Brambilla E.M."/>
            <person name="Rohde M."/>
            <person name="Goker M."/>
            <person name="Detter J.C."/>
            <person name="Woyke T."/>
            <person name="Bristow J."/>
            <person name="Eisen J.A."/>
            <person name="Markowitz V."/>
            <person name="Hugenholtz P."/>
            <person name="Kyrpides N.C."/>
            <person name="Klenk H.P."/>
            <person name="Lapidus A."/>
        </authorList>
    </citation>
    <scope>NUCLEOTIDE SEQUENCE</scope>
    <source>
        <strain evidence="2 3">DSM 18011</strain>
    </source>
</reference>
<dbReference type="STRING" id="679937.Bcop_1456"/>
<organism evidence="2 3">
    <name type="scientific">Bacteroides coprosuis DSM 18011</name>
    <dbReference type="NCBI Taxonomy" id="679937"/>
    <lineage>
        <taxon>Bacteria</taxon>
        <taxon>Pseudomonadati</taxon>
        <taxon>Bacteroidota</taxon>
        <taxon>Bacteroidia</taxon>
        <taxon>Bacteroidales</taxon>
        <taxon>Bacteroidaceae</taxon>
        <taxon>Bacteroides</taxon>
    </lineage>
</organism>
<feature type="chain" id="PRO_5003308561" description="Lipoprotein" evidence="1">
    <location>
        <begin position="21"/>
        <end position="252"/>
    </location>
</feature>
<dbReference type="AlphaFoldDB" id="F3ZPR4"/>
<keyword evidence="3" id="KW-1185">Reference proteome</keyword>
<proteinExistence type="predicted"/>
<dbReference type="Pfam" id="PF04170">
    <property type="entry name" value="NlpE"/>
    <property type="match status" value="1"/>
</dbReference>
<evidence type="ECO:0008006" key="4">
    <source>
        <dbReference type="Google" id="ProtNLM"/>
    </source>
</evidence>
<dbReference type="OrthoDB" id="5348860at2"/>
<dbReference type="PROSITE" id="PS51257">
    <property type="entry name" value="PROKAR_LIPOPROTEIN"/>
    <property type="match status" value="1"/>
</dbReference>
<dbReference type="EMBL" id="CM001167">
    <property type="protein sequence ID" value="EGJ71651.1"/>
    <property type="molecule type" value="Genomic_DNA"/>
</dbReference>
<accession>F3ZPR4</accession>